<proteinExistence type="predicted"/>
<dbReference type="Proteomes" id="UP000807504">
    <property type="component" value="Unassembled WGS sequence"/>
</dbReference>
<dbReference type="AlphaFoldDB" id="A0A8T0EEJ8"/>
<protein>
    <submittedName>
        <fullName evidence="2">Uncharacterized protein</fullName>
    </submittedName>
</protein>
<dbReference type="EMBL" id="JABXBU010002228">
    <property type="protein sequence ID" value="KAF8771249.1"/>
    <property type="molecule type" value="Genomic_DNA"/>
</dbReference>
<evidence type="ECO:0000313" key="2">
    <source>
        <dbReference type="EMBL" id="KAF8771249.1"/>
    </source>
</evidence>
<reference evidence="2" key="2">
    <citation type="submission" date="2020-06" db="EMBL/GenBank/DDBJ databases">
        <authorList>
            <person name="Sheffer M."/>
        </authorList>
    </citation>
    <scope>NUCLEOTIDE SEQUENCE</scope>
</reference>
<feature type="compositionally biased region" description="Polar residues" evidence="1">
    <location>
        <begin position="39"/>
        <end position="48"/>
    </location>
</feature>
<feature type="region of interest" description="Disordered" evidence="1">
    <location>
        <begin position="32"/>
        <end position="58"/>
    </location>
</feature>
<evidence type="ECO:0000256" key="1">
    <source>
        <dbReference type="SAM" id="MobiDB-lite"/>
    </source>
</evidence>
<organism evidence="2 3">
    <name type="scientific">Argiope bruennichi</name>
    <name type="common">Wasp spider</name>
    <name type="synonym">Aranea bruennichi</name>
    <dbReference type="NCBI Taxonomy" id="94029"/>
    <lineage>
        <taxon>Eukaryota</taxon>
        <taxon>Metazoa</taxon>
        <taxon>Ecdysozoa</taxon>
        <taxon>Arthropoda</taxon>
        <taxon>Chelicerata</taxon>
        <taxon>Arachnida</taxon>
        <taxon>Araneae</taxon>
        <taxon>Araneomorphae</taxon>
        <taxon>Entelegynae</taxon>
        <taxon>Araneoidea</taxon>
        <taxon>Araneidae</taxon>
        <taxon>Argiope</taxon>
    </lineage>
</organism>
<comment type="caution">
    <text evidence="2">The sequence shown here is derived from an EMBL/GenBank/DDBJ whole genome shotgun (WGS) entry which is preliminary data.</text>
</comment>
<name>A0A8T0EEJ8_ARGBR</name>
<accession>A0A8T0EEJ8</accession>
<sequence length="100" mass="11087">MDDERRRKIEAGKQKLAEFKKKRLKSKTKIAVENPNPSPTVGCSSLQNTDEDKTSCSVDNSNIESLNMKAESKVPSSDEISTDLAMDSSSQFSEVSILLY</sequence>
<reference evidence="2" key="1">
    <citation type="journal article" date="2020" name="bioRxiv">
        <title>Chromosome-level reference genome of the European wasp spider Argiope bruennichi: a resource for studies on range expansion and evolutionary adaptation.</title>
        <authorList>
            <person name="Sheffer M.M."/>
            <person name="Hoppe A."/>
            <person name="Krehenwinkel H."/>
            <person name="Uhl G."/>
            <person name="Kuss A.W."/>
            <person name="Jensen L."/>
            <person name="Jensen C."/>
            <person name="Gillespie R.G."/>
            <person name="Hoff K.J."/>
            <person name="Prost S."/>
        </authorList>
    </citation>
    <scope>NUCLEOTIDE SEQUENCE</scope>
</reference>
<gene>
    <name evidence="2" type="ORF">HNY73_018691</name>
</gene>
<evidence type="ECO:0000313" key="3">
    <source>
        <dbReference type="Proteomes" id="UP000807504"/>
    </source>
</evidence>
<keyword evidence="3" id="KW-1185">Reference proteome</keyword>